<feature type="domain" description="DUF5641" evidence="1">
    <location>
        <begin position="48"/>
        <end position="120"/>
    </location>
</feature>
<comment type="caution">
    <text evidence="2">The sequence shown here is derived from an EMBL/GenBank/DDBJ whole genome shotgun (WGS) entry which is preliminary data.</text>
</comment>
<dbReference type="Proteomes" id="UP000887013">
    <property type="component" value="Unassembled WGS sequence"/>
</dbReference>
<sequence length="186" mass="21353">MNLDKNSIQLEKKRIDNEVHLTRIRQRETTSDATKASNSSKFCIWKSRLEYLGVFVQKPKRRVSNTIKVGQIVLIGINNRKRIDRPLGLIVELIPRKDKLIKVNTSQSTFLRPIQRMYPLEVDSNKDIRYPCKGLEEQQRGDNVLKPGDSRNKSIEKLSTVQTKGTGVPNISRSGSRVKIPERCNL</sequence>
<keyword evidence="3" id="KW-1185">Reference proteome</keyword>
<gene>
    <name evidence="2" type="ORF">NPIL_444651</name>
</gene>
<evidence type="ECO:0000313" key="2">
    <source>
        <dbReference type="EMBL" id="GFS42091.1"/>
    </source>
</evidence>
<name>A0A8X6IDY9_NEPPI</name>
<evidence type="ECO:0000313" key="3">
    <source>
        <dbReference type="Proteomes" id="UP000887013"/>
    </source>
</evidence>
<dbReference type="OrthoDB" id="6436576at2759"/>
<evidence type="ECO:0000259" key="1">
    <source>
        <dbReference type="Pfam" id="PF18701"/>
    </source>
</evidence>
<accession>A0A8X6IDY9</accession>
<protein>
    <recommendedName>
        <fullName evidence="1">DUF5641 domain-containing protein</fullName>
    </recommendedName>
</protein>
<dbReference type="Pfam" id="PF18701">
    <property type="entry name" value="DUF5641"/>
    <property type="match status" value="1"/>
</dbReference>
<organism evidence="2 3">
    <name type="scientific">Nephila pilipes</name>
    <name type="common">Giant wood spider</name>
    <name type="synonym">Nephila maculata</name>
    <dbReference type="NCBI Taxonomy" id="299642"/>
    <lineage>
        <taxon>Eukaryota</taxon>
        <taxon>Metazoa</taxon>
        <taxon>Ecdysozoa</taxon>
        <taxon>Arthropoda</taxon>
        <taxon>Chelicerata</taxon>
        <taxon>Arachnida</taxon>
        <taxon>Araneae</taxon>
        <taxon>Araneomorphae</taxon>
        <taxon>Entelegynae</taxon>
        <taxon>Araneoidea</taxon>
        <taxon>Nephilidae</taxon>
        <taxon>Nephila</taxon>
    </lineage>
</organism>
<proteinExistence type="predicted"/>
<dbReference type="AlphaFoldDB" id="A0A8X6IDY9"/>
<dbReference type="InterPro" id="IPR040676">
    <property type="entry name" value="DUF5641"/>
</dbReference>
<reference evidence="2" key="1">
    <citation type="submission" date="2020-08" db="EMBL/GenBank/DDBJ databases">
        <title>Multicomponent nature underlies the extraordinary mechanical properties of spider dragline silk.</title>
        <authorList>
            <person name="Kono N."/>
            <person name="Nakamura H."/>
            <person name="Mori M."/>
            <person name="Yoshida Y."/>
            <person name="Ohtoshi R."/>
            <person name="Malay A.D."/>
            <person name="Moran D.A.P."/>
            <person name="Tomita M."/>
            <person name="Numata K."/>
            <person name="Arakawa K."/>
        </authorList>
    </citation>
    <scope>NUCLEOTIDE SEQUENCE</scope>
</reference>
<dbReference type="EMBL" id="BMAW01043971">
    <property type="protein sequence ID" value="GFS42091.1"/>
    <property type="molecule type" value="Genomic_DNA"/>
</dbReference>